<keyword evidence="1" id="KW-0732">Signal</keyword>
<comment type="caution">
    <text evidence="2">The sequence shown here is derived from an EMBL/GenBank/DDBJ whole genome shotgun (WGS) entry which is preliminary data.</text>
</comment>
<dbReference type="AlphaFoldDB" id="A0A4R2KVF6"/>
<reference evidence="2 3" key="1">
    <citation type="submission" date="2019-03" db="EMBL/GenBank/DDBJ databases">
        <title>Genomic Encyclopedia of Type Strains, Phase IV (KMG-IV): sequencing the most valuable type-strain genomes for metagenomic binning, comparative biology and taxonomic classification.</title>
        <authorList>
            <person name="Goeker M."/>
        </authorList>
    </citation>
    <scope>NUCLEOTIDE SEQUENCE [LARGE SCALE GENOMIC DNA]</scope>
    <source>
        <strain evidence="2 3">DSM 23344</strain>
    </source>
</reference>
<dbReference type="RefSeq" id="WP_117318418.1">
    <property type="nucleotide sequence ID" value="NZ_QQSW01000013.1"/>
</dbReference>
<keyword evidence="3" id="KW-1185">Reference proteome</keyword>
<gene>
    <name evidence="2" type="ORF">EV688_110121</name>
</gene>
<evidence type="ECO:0000313" key="2">
    <source>
        <dbReference type="EMBL" id="TCO75166.1"/>
    </source>
</evidence>
<protein>
    <submittedName>
        <fullName evidence="2">Uncharacterized protein</fullName>
    </submittedName>
</protein>
<accession>A0A4R2KVF6</accession>
<feature type="chain" id="PRO_5020272231" evidence="1">
    <location>
        <begin position="31"/>
        <end position="375"/>
    </location>
</feature>
<sequence>MRCLVERARCHASVLTLAVLALLLVPRAAAEGGELTIAFLPCGFKGIPGIAVVQGAIRGREWSPDNLRAWIEDERVGLRHYLQQELLLRSGIALRFRIGDWRTIGPPDRYLRLGGSVMESVYRDCAAADAELRPAEHDITVMLTNYNLPFAGRGGGRRAILSSRVSPQTIVHEILHALVLPRLGLGGLRHSNVAGRDLDTLPLHWATGWSAMYGDGIYLRMLDDRYGVLPRPLTTANRWMANALPPTAERWLRAAGEQTALALWGEADTGEPLIALVPQPDGRIITVERQPTASRYSLAVGGFAAPPGSGFLLGVRYPVAVAPNNTDWAVIVDDARIDSGWILDEALLRPGKTIRVGDATLRFSDRGVSLEALDR</sequence>
<organism evidence="2 3">
    <name type="scientific">Chromatocurvus halotolerans</name>
    <dbReference type="NCBI Taxonomy" id="1132028"/>
    <lineage>
        <taxon>Bacteria</taxon>
        <taxon>Pseudomonadati</taxon>
        <taxon>Pseudomonadota</taxon>
        <taxon>Gammaproteobacteria</taxon>
        <taxon>Cellvibrionales</taxon>
        <taxon>Halieaceae</taxon>
        <taxon>Chromatocurvus</taxon>
    </lineage>
</organism>
<dbReference type="EMBL" id="SLWX01000010">
    <property type="protein sequence ID" value="TCO75166.1"/>
    <property type="molecule type" value="Genomic_DNA"/>
</dbReference>
<dbReference type="Proteomes" id="UP000294980">
    <property type="component" value="Unassembled WGS sequence"/>
</dbReference>
<evidence type="ECO:0000256" key="1">
    <source>
        <dbReference type="SAM" id="SignalP"/>
    </source>
</evidence>
<evidence type="ECO:0000313" key="3">
    <source>
        <dbReference type="Proteomes" id="UP000294980"/>
    </source>
</evidence>
<proteinExistence type="predicted"/>
<name>A0A4R2KVF6_9GAMM</name>
<feature type="signal peptide" evidence="1">
    <location>
        <begin position="1"/>
        <end position="30"/>
    </location>
</feature>